<comment type="caution">
    <text evidence="1">The sequence shown here is derived from an EMBL/GenBank/DDBJ whole genome shotgun (WGS) entry which is preliminary data.</text>
</comment>
<gene>
    <name evidence="1" type="ORF">BK658_03880</name>
</gene>
<reference evidence="1 2" key="1">
    <citation type="submission" date="2016-10" db="EMBL/GenBank/DDBJ databases">
        <title>Comparative genome analysis of multiple Pseudomonas spp. focuses on biocontrol and plant growth promoting traits.</title>
        <authorList>
            <person name="Tao X.-Y."/>
            <person name="Taylor C.G."/>
        </authorList>
    </citation>
    <scope>NUCLEOTIDE SEQUENCE [LARGE SCALE GENOMIC DNA]</scope>
    <source>
        <strain evidence="1 2">37D10</strain>
    </source>
</reference>
<accession>A0A423H060</accession>
<evidence type="ECO:0000313" key="1">
    <source>
        <dbReference type="EMBL" id="RON04013.1"/>
    </source>
</evidence>
<protein>
    <submittedName>
        <fullName evidence="1">Uncharacterized protein</fullName>
    </submittedName>
</protein>
<dbReference type="EMBL" id="MOBI01000004">
    <property type="protein sequence ID" value="RON04013.1"/>
    <property type="molecule type" value="Genomic_DNA"/>
</dbReference>
<name>A0A423H060_9PSED</name>
<proteinExistence type="predicted"/>
<sequence length="112" mass="12708">MFKLSEALRAYVEKADADSIRVRIIDRTLDSALHAIGFSKTAENDVYFLDVPDDKQKARVFDALRLLGAAFSVGKEWCPSEVFEYLRDMGLLSGKFLRVSWTKPDQYLLADA</sequence>
<evidence type="ECO:0000313" key="2">
    <source>
        <dbReference type="Proteomes" id="UP000284684"/>
    </source>
</evidence>
<dbReference type="AlphaFoldDB" id="A0A423H060"/>
<organism evidence="1 2">
    <name type="scientific">Pseudomonas brassicacearum</name>
    <dbReference type="NCBI Taxonomy" id="930166"/>
    <lineage>
        <taxon>Bacteria</taxon>
        <taxon>Pseudomonadati</taxon>
        <taxon>Pseudomonadota</taxon>
        <taxon>Gammaproteobacteria</taxon>
        <taxon>Pseudomonadales</taxon>
        <taxon>Pseudomonadaceae</taxon>
        <taxon>Pseudomonas</taxon>
    </lineage>
</organism>
<dbReference type="Proteomes" id="UP000284684">
    <property type="component" value="Unassembled WGS sequence"/>
</dbReference>